<dbReference type="GeneID" id="95510670"/>
<dbReference type="EMBL" id="FNTD01000004">
    <property type="protein sequence ID" value="SEC21183.1"/>
    <property type="molecule type" value="Genomic_DNA"/>
</dbReference>
<protein>
    <submittedName>
        <fullName evidence="6">Radical SAM superfamily protein</fullName>
    </submittedName>
</protein>
<dbReference type="STRING" id="67331.SAMN04490357_1455"/>
<feature type="domain" description="Radical SAM core" evidence="5">
    <location>
        <begin position="2"/>
        <end position="209"/>
    </location>
</feature>
<dbReference type="SUPFAM" id="SSF102114">
    <property type="entry name" value="Radical SAM enzymes"/>
    <property type="match status" value="1"/>
</dbReference>
<keyword evidence="2" id="KW-0479">Metal-binding</keyword>
<dbReference type="SFLD" id="SFLDS00029">
    <property type="entry name" value="Radical_SAM"/>
    <property type="match status" value="1"/>
</dbReference>
<evidence type="ECO:0000256" key="2">
    <source>
        <dbReference type="ARBA" id="ARBA00022723"/>
    </source>
</evidence>
<dbReference type="Gene3D" id="3.20.20.70">
    <property type="entry name" value="Aldolase class I"/>
    <property type="match status" value="1"/>
</dbReference>
<dbReference type="PANTHER" id="PTHR11228:SF7">
    <property type="entry name" value="PQQA PEPTIDE CYCLASE"/>
    <property type="match status" value="1"/>
</dbReference>
<evidence type="ECO:0000313" key="7">
    <source>
        <dbReference type="Proteomes" id="UP000182375"/>
    </source>
</evidence>
<organism evidence="6 7">
    <name type="scientific">Streptomyces misionensis</name>
    <dbReference type="NCBI Taxonomy" id="67331"/>
    <lineage>
        <taxon>Bacteria</taxon>
        <taxon>Bacillati</taxon>
        <taxon>Actinomycetota</taxon>
        <taxon>Actinomycetes</taxon>
        <taxon>Kitasatosporales</taxon>
        <taxon>Streptomycetaceae</taxon>
        <taxon>Streptomyces</taxon>
    </lineage>
</organism>
<evidence type="ECO:0000313" key="6">
    <source>
        <dbReference type="EMBL" id="SEC21183.1"/>
    </source>
</evidence>
<dbReference type="PANTHER" id="PTHR11228">
    <property type="entry name" value="RADICAL SAM DOMAIN PROTEIN"/>
    <property type="match status" value="1"/>
</dbReference>
<dbReference type="InterPro" id="IPR013785">
    <property type="entry name" value="Aldolase_TIM"/>
</dbReference>
<keyword evidence="4" id="KW-0411">Iron-sulfur</keyword>
<dbReference type="AlphaFoldDB" id="A0A1H4QNI8"/>
<name>A0A1H4QNI8_9ACTN</name>
<dbReference type="GO" id="GO:0046872">
    <property type="term" value="F:metal ion binding"/>
    <property type="evidence" value="ECO:0007669"/>
    <property type="project" value="UniProtKB-KW"/>
</dbReference>
<evidence type="ECO:0000256" key="3">
    <source>
        <dbReference type="ARBA" id="ARBA00023004"/>
    </source>
</evidence>
<dbReference type="InterPro" id="IPR007197">
    <property type="entry name" value="rSAM"/>
</dbReference>
<dbReference type="PROSITE" id="PS51918">
    <property type="entry name" value="RADICAL_SAM"/>
    <property type="match status" value="1"/>
</dbReference>
<reference evidence="6 7" key="1">
    <citation type="submission" date="2016-10" db="EMBL/GenBank/DDBJ databases">
        <authorList>
            <person name="de Groot N.N."/>
        </authorList>
    </citation>
    <scope>NUCLEOTIDE SEQUENCE [LARGE SCALE GENOMIC DNA]</scope>
    <source>
        <strain evidence="6 7">DSM 40306</strain>
    </source>
</reference>
<proteinExistence type="predicted"/>
<keyword evidence="3" id="KW-0408">Iron</keyword>
<evidence type="ECO:0000256" key="1">
    <source>
        <dbReference type="ARBA" id="ARBA00022691"/>
    </source>
</evidence>
<keyword evidence="1" id="KW-0949">S-adenosyl-L-methionine</keyword>
<dbReference type="GO" id="GO:0051536">
    <property type="term" value="F:iron-sulfur cluster binding"/>
    <property type="evidence" value="ECO:0007669"/>
    <property type="project" value="UniProtKB-KW"/>
</dbReference>
<accession>A0A1H4QNI8</accession>
<dbReference type="InterPro" id="IPR050377">
    <property type="entry name" value="Radical_SAM_PqqE_MftC-like"/>
</dbReference>
<evidence type="ECO:0000256" key="4">
    <source>
        <dbReference type="ARBA" id="ARBA00023014"/>
    </source>
</evidence>
<evidence type="ECO:0000259" key="5">
    <source>
        <dbReference type="PROSITE" id="PS51918"/>
    </source>
</evidence>
<dbReference type="Proteomes" id="UP000182375">
    <property type="component" value="Unassembled WGS sequence"/>
</dbReference>
<dbReference type="RefSeq" id="WP_074991515.1">
    <property type="nucleotide sequence ID" value="NZ_FNTD01000004.1"/>
</dbReference>
<gene>
    <name evidence="6" type="ORF">SAMN04490357_1455</name>
</gene>
<dbReference type="GO" id="GO:0003824">
    <property type="term" value="F:catalytic activity"/>
    <property type="evidence" value="ECO:0007669"/>
    <property type="project" value="InterPro"/>
</dbReference>
<dbReference type="InterPro" id="IPR058240">
    <property type="entry name" value="rSAM_sf"/>
</dbReference>
<sequence length="291" mass="32200">MPARQRFRSALISTAGHCKIACGFCFRADRAHGFIDIPTYTRALSRLKEIGMEAICLTGGEPAHHPDLRQLVRLAHQFGIPVSVVTSARAPDDVGRLADIARLLTNITVSADSEGAMKLGRTTRSAASALATLEQIPTADRVLHLTYWKLTAHECQDLHERVDGAGVQIQLSPVTLDDMARQRAGWTLYDYLAQQREDADLLGRYFQLSSRFQEHLITLRAMQLYPERQPSCAAAALYLSASGEIRRCPYNSSGVSVRAPRAEISRFLNAETRDRTTPECAAICRADDTCE</sequence>
<dbReference type="CDD" id="cd01335">
    <property type="entry name" value="Radical_SAM"/>
    <property type="match status" value="1"/>
</dbReference>
<dbReference type="Pfam" id="PF04055">
    <property type="entry name" value="Radical_SAM"/>
    <property type="match status" value="1"/>
</dbReference>